<proteinExistence type="evidence at transcript level"/>
<evidence type="ECO:0000256" key="3">
    <source>
        <dbReference type="ARBA" id="ARBA00022801"/>
    </source>
</evidence>
<evidence type="ECO:0000313" key="6">
    <source>
        <dbReference type="EMBL" id="AFH77827.1"/>
    </source>
</evidence>
<dbReference type="GO" id="GO:0006629">
    <property type="term" value="P:lipid metabolic process"/>
    <property type="evidence" value="ECO:0007669"/>
    <property type="project" value="InterPro"/>
</dbReference>
<reference evidence="8 10" key="3">
    <citation type="submission" date="2018-07" db="EMBL/GenBank/DDBJ databases">
        <title>Draft Genome Assemblies for Five Robust Yarrowia lipolytica Strains Exhibiting High Lipid Production and Pentose Sugar Utilization and Sugar Alcohol Secretion from Undetoxified Lignocellulosic Biomass Hydrolysates.</title>
        <authorList>
            <consortium name="DOE Joint Genome Institute"/>
            <person name="Walker C."/>
            <person name="Ryu S."/>
            <person name="Na H."/>
            <person name="Zane M."/>
            <person name="LaButti K."/>
            <person name="Lipzen A."/>
            <person name="Haridas S."/>
            <person name="Barry K."/>
            <person name="Grigoriev I.V."/>
            <person name="Quarterman J."/>
            <person name="Slininger P."/>
            <person name="Dien B."/>
            <person name="Trinh C.T."/>
        </authorList>
    </citation>
    <scope>NUCLEOTIDE SEQUENCE [LARGE SCALE GENOMIC DNA]</scope>
    <source>
        <strain evidence="8 10">YB392</strain>
    </source>
</reference>
<reference evidence="6" key="1">
    <citation type="submission" date="2012-01" db="EMBL/GenBank/DDBJ databases">
        <title>Extracellular expression and comparative characterization of novel lipases LIP-2, LIP-11 with LIP-12 from Yarrowia lipolytica: their structural prediction using in silico approach.</title>
        <authorList>
            <person name="Gupta R."/>
            <person name="Kumari A."/>
        </authorList>
    </citation>
    <scope>NUCLEOTIDE SEQUENCE</scope>
    <source>
        <strain evidence="6">MSR80</strain>
    </source>
</reference>
<evidence type="ECO:0000256" key="4">
    <source>
        <dbReference type="SAM" id="SignalP"/>
    </source>
</evidence>
<dbReference type="EC" id="3.1.1.3" evidence="1"/>
<dbReference type="GO" id="GO:0004806">
    <property type="term" value="F:triacylglycerol lipase activity"/>
    <property type="evidence" value="ECO:0007669"/>
    <property type="project" value="UniProtKB-EC"/>
</dbReference>
<dbReference type="GeneID" id="2910183"/>
<evidence type="ECO:0000259" key="5">
    <source>
        <dbReference type="Pfam" id="PF01764"/>
    </source>
</evidence>
<sequence length="324" mass="36209">MRPSITIVGFLIASAVALGITQASKDTYNLLNYAENLNGVAVCVEQIGGIQKPFKCLGHCDDFPDMELITTFHPKKLFDFSTTGFLAIDHKRKQFWHVFRGTASLTDGISNLRLERQPLVFWDNPEFDCPGCEAHEGFLTAYNDAYDQIRDVLNQTLAQYPDYQIIVTGHSFGGASSFLHGINLKSQGMDPLVITSGQPLTGNKALADFNDKLFFGDNPDFTYQGPDRRFYRVTHKDDLVPRLPFWNPFHHSGGEVYIDYPLTNPPLRTLKICDGQQNPRCSFSTSLITAALLGTLQQAHFMYFTFFSLVCGVNIAGHLGPPLQ</sequence>
<feature type="domain" description="Fungal lipase-type" evidence="5">
    <location>
        <begin position="98"/>
        <end position="246"/>
    </location>
</feature>
<dbReference type="VEuPathDB" id="FungiDB:YALI1_D19623g"/>
<dbReference type="OMA" id="FHATNSI"/>
<dbReference type="VEuPathDB" id="FungiDB:YALI0_D15906g"/>
<evidence type="ECO:0000313" key="10">
    <source>
        <dbReference type="Proteomes" id="UP000256601"/>
    </source>
</evidence>
<gene>
    <name evidence="6" type="primary">Lip12</name>
    <name evidence="8" type="ORF">B0I71DRAFT_130605</name>
    <name evidence="7" type="ORF">YALI1_D19623g</name>
</gene>
<dbReference type="EMBL" id="JQ396257">
    <property type="protein sequence ID" value="AFH77827.1"/>
    <property type="molecule type" value="mRNA"/>
</dbReference>
<feature type="signal peptide" evidence="4">
    <location>
        <begin position="1"/>
        <end position="23"/>
    </location>
</feature>
<organism evidence="6">
    <name type="scientific">Yarrowia lipolytica</name>
    <name type="common">Candida lipolytica</name>
    <dbReference type="NCBI Taxonomy" id="4952"/>
    <lineage>
        <taxon>Eukaryota</taxon>
        <taxon>Fungi</taxon>
        <taxon>Dikarya</taxon>
        <taxon>Ascomycota</taxon>
        <taxon>Saccharomycotina</taxon>
        <taxon>Dipodascomycetes</taxon>
        <taxon>Dipodascales</taxon>
        <taxon>Dipodascales incertae sedis</taxon>
        <taxon>Yarrowia</taxon>
    </lineage>
</organism>
<dbReference type="EMBL" id="KZ858977">
    <property type="protein sequence ID" value="RDW26569.1"/>
    <property type="molecule type" value="Genomic_DNA"/>
</dbReference>
<dbReference type="CDD" id="cd00519">
    <property type="entry name" value="Lipase_3"/>
    <property type="match status" value="1"/>
</dbReference>
<evidence type="ECO:0000313" key="8">
    <source>
        <dbReference type="EMBL" id="RDW26569.1"/>
    </source>
</evidence>
<dbReference type="SUPFAM" id="SSF53474">
    <property type="entry name" value="alpha/beta-Hydrolases"/>
    <property type="match status" value="1"/>
</dbReference>
<evidence type="ECO:0000313" key="7">
    <source>
        <dbReference type="EMBL" id="AOW04128.1"/>
    </source>
</evidence>
<evidence type="ECO:0000313" key="9">
    <source>
        <dbReference type="Proteomes" id="UP000182444"/>
    </source>
</evidence>
<protein>
    <recommendedName>
        <fullName evidence="1">triacylglycerol lipase</fullName>
        <ecNumber evidence="1">3.1.1.3</ecNumber>
    </recommendedName>
</protein>
<dbReference type="RefSeq" id="XP_502880.1">
    <property type="nucleotide sequence ID" value="XM_502880.1"/>
</dbReference>
<dbReference type="KEGG" id="yli:2910183"/>
<dbReference type="eggNOG" id="KOG4569">
    <property type="taxonomic scope" value="Eukaryota"/>
</dbReference>
<dbReference type="InterPro" id="IPR051299">
    <property type="entry name" value="AB_hydrolase_lip/est"/>
</dbReference>
<dbReference type="Proteomes" id="UP000256601">
    <property type="component" value="Unassembled WGS sequence"/>
</dbReference>
<evidence type="ECO:0000256" key="1">
    <source>
        <dbReference type="ARBA" id="ARBA00013279"/>
    </source>
</evidence>
<dbReference type="InterPro" id="IPR029058">
    <property type="entry name" value="AB_hydrolase_fold"/>
</dbReference>
<reference evidence="7 9" key="2">
    <citation type="journal article" date="2016" name="PLoS ONE">
        <title>Sequence Assembly of Yarrowia lipolytica Strain W29/CLIB89 Shows Transposable Element Diversity.</title>
        <authorList>
            <person name="Magnan C."/>
            <person name="Yu J."/>
            <person name="Chang I."/>
            <person name="Jahn E."/>
            <person name="Kanomata Y."/>
            <person name="Wu J."/>
            <person name="Zeller M."/>
            <person name="Oakes M."/>
            <person name="Baldi P."/>
            <person name="Sandmeyer S."/>
        </authorList>
    </citation>
    <scope>NUCLEOTIDE SEQUENCE [LARGE SCALE GENOMIC DNA]</scope>
    <source>
        <strain evidence="7">CLIB89</strain>
        <strain evidence="9">CLIB89(W29)</strain>
    </source>
</reference>
<keyword evidence="3 6" id="KW-0378">Hydrolase</keyword>
<dbReference type="PANTHER" id="PTHR46640">
    <property type="entry name" value="TRIACYLGLYCEROL LIPASE, PUTATIVE (AFU_ORTHOLOGUE AFUA_6G06510)-RELATED"/>
    <property type="match status" value="1"/>
</dbReference>
<dbReference type="Gene3D" id="3.40.50.1820">
    <property type="entry name" value="alpha/beta hydrolase"/>
    <property type="match status" value="1"/>
</dbReference>
<evidence type="ECO:0000256" key="2">
    <source>
        <dbReference type="ARBA" id="ARBA00022729"/>
    </source>
</evidence>
<feature type="chain" id="PRO_5010119342" description="triacylglycerol lipase" evidence="4">
    <location>
        <begin position="24"/>
        <end position="324"/>
    </location>
</feature>
<keyword evidence="2 4" id="KW-0732">Signal</keyword>
<dbReference type="Pfam" id="PF01764">
    <property type="entry name" value="Lipase_3"/>
    <property type="match status" value="1"/>
</dbReference>
<dbReference type="SMR" id="I0CKV0"/>
<dbReference type="AlphaFoldDB" id="I0CKV0"/>
<dbReference type="EMBL" id="CP017556">
    <property type="protein sequence ID" value="AOW04128.1"/>
    <property type="molecule type" value="Genomic_DNA"/>
</dbReference>
<dbReference type="InterPro" id="IPR002921">
    <property type="entry name" value="Fungal_lipase-type"/>
</dbReference>
<name>I0CKV0_YARLL</name>
<dbReference type="Proteomes" id="UP000182444">
    <property type="component" value="Chromosome 1D"/>
</dbReference>
<accession>I0CKV0</accession>
<dbReference type="OrthoDB" id="438440at2759"/>
<dbReference type="PANTHER" id="PTHR46640:SF1">
    <property type="entry name" value="FUNGAL LIPASE-LIKE DOMAIN-CONTAINING PROTEIN-RELATED"/>
    <property type="match status" value="1"/>
</dbReference>